<evidence type="ECO:0000256" key="1">
    <source>
        <dbReference type="SAM" id="MobiDB-lite"/>
    </source>
</evidence>
<evidence type="ECO:0000313" key="2">
    <source>
        <dbReference type="EMBL" id="TYJ53777.1"/>
    </source>
</evidence>
<feature type="compositionally biased region" description="Basic and acidic residues" evidence="1">
    <location>
        <begin position="58"/>
        <end position="79"/>
    </location>
</feature>
<dbReference type="Proteomes" id="UP000322245">
    <property type="component" value="Unassembled WGS sequence"/>
</dbReference>
<feature type="compositionally biased region" description="Basic and acidic residues" evidence="1">
    <location>
        <begin position="124"/>
        <end position="136"/>
    </location>
</feature>
<protein>
    <submittedName>
        <fullName evidence="2">Uncharacterized protein</fullName>
    </submittedName>
</protein>
<feature type="compositionally biased region" description="Basic residues" evidence="1">
    <location>
        <begin position="103"/>
        <end position="113"/>
    </location>
</feature>
<evidence type="ECO:0000313" key="3">
    <source>
        <dbReference type="Proteomes" id="UP000322245"/>
    </source>
</evidence>
<organism evidence="2 3">
    <name type="scientific">Cryptococcus floricola</name>
    <dbReference type="NCBI Taxonomy" id="2591691"/>
    <lineage>
        <taxon>Eukaryota</taxon>
        <taxon>Fungi</taxon>
        <taxon>Dikarya</taxon>
        <taxon>Basidiomycota</taxon>
        <taxon>Agaricomycotina</taxon>
        <taxon>Tremellomycetes</taxon>
        <taxon>Tremellales</taxon>
        <taxon>Cryptococcaceae</taxon>
        <taxon>Cryptococcus</taxon>
    </lineage>
</organism>
<sequence>MSDEISKQFENLSVDPNTQTQQKTTEGSMTDDTHQNQTSDSTNPNTATATSSTPASSRRNEEGDFWRGMTRREFKDHVADAASVSSTGGLTVVTGPIAGVQKMKPKPKTRRRTSGFAGSAGGGSKEDRAGDAKTED</sequence>
<feature type="compositionally biased region" description="Low complexity" evidence="1">
    <location>
        <begin position="38"/>
        <end position="57"/>
    </location>
</feature>
<dbReference type="AlphaFoldDB" id="A0A5D3AQD6"/>
<name>A0A5D3AQD6_9TREE</name>
<gene>
    <name evidence="2" type="ORF">B9479_005617</name>
</gene>
<dbReference type="EMBL" id="NIDF01000078">
    <property type="protein sequence ID" value="TYJ53777.1"/>
    <property type="molecule type" value="Genomic_DNA"/>
</dbReference>
<accession>A0A5D3AQD6</accession>
<keyword evidence="3" id="KW-1185">Reference proteome</keyword>
<reference evidence="2 3" key="1">
    <citation type="submission" date="2017-05" db="EMBL/GenBank/DDBJ databases">
        <title>The Genome Sequence of Tsuchiyaea wingfieldii DSM 27421.</title>
        <authorList>
            <person name="Cuomo C."/>
            <person name="Passer A."/>
            <person name="Billmyre B."/>
            <person name="Heitman J."/>
        </authorList>
    </citation>
    <scope>NUCLEOTIDE SEQUENCE [LARGE SCALE GENOMIC DNA]</scope>
    <source>
        <strain evidence="2 3">DSM 27421</strain>
    </source>
</reference>
<proteinExistence type="predicted"/>
<feature type="region of interest" description="Disordered" evidence="1">
    <location>
        <begin position="1"/>
        <end position="136"/>
    </location>
</feature>
<feature type="compositionally biased region" description="Polar residues" evidence="1">
    <location>
        <begin position="8"/>
        <end position="30"/>
    </location>
</feature>
<comment type="caution">
    <text evidence="2">The sequence shown here is derived from an EMBL/GenBank/DDBJ whole genome shotgun (WGS) entry which is preliminary data.</text>
</comment>